<dbReference type="RefSeq" id="XP_041558350.1">
    <property type="nucleotide sequence ID" value="XM_041705911.1"/>
</dbReference>
<gene>
    <name evidence="1" type="ORF">APUU_50867A</name>
</gene>
<protein>
    <submittedName>
        <fullName evidence="1">Uncharacterized protein</fullName>
    </submittedName>
</protein>
<keyword evidence="2" id="KW-1185">Reference proteome</keyword>
<dbReference type="AlphaFoldDB" id="A0A7R8AP78"/>
<dbReference type="EMBL" id="AP024447">
    <property type="protein sequence ID" value="BCS26156.1"/>
    <property type="molecule type" value="Genomic_DNA"/>
</dbReference>
<organism evidence="1 2">
    <name type="scientific">Aspergillus puulaauensis</name>
    <dbReference type="NCBI Taxonomy" id="1220207"/>
    <lineage>
        <taxon>Eukaryota</taxon>
        <taxon>Fungi</taxon>
        <taxon>Dikarya</taxon>
        <taxon>Ascomycota</taxon>
        <taxon>Pezizomycotina</taxon>
        <taxon>Eurotiomycetes</taxon>
        <taxon>Eurotiomycetidae</taxon>
        <taxon>Eurotiales</taxon>
        <taxon>Aspergillaceae</taxon>
        <taxon>Aspergillus</taxon>
    </lineage>
</organism>
<proteinExistence type="predicted"/>
<name>A0A7R8AP78_9EURO</name>
<dbReference type="GeneID" id="64976161"/>
<reference evidence="1" key="2">
    <citation type="submission" date="2021-02" db="EMBL/GenBank/DDBJ databases">
        <title>Aspergillus puulaauensis MK2 genome sequence.</title>
        <authorList>
            <person name="Futagami T."/>
            <person name="Mori K."/>
            <person name="Kadooka C."/>
            <person name="Tanaka T."/>
        </authorList>
    </citation>
    <scope>NUCLEOTIDE SEQUENCE</scope>
    <source>
        <strain evidence="1">MK2</strain>
    </source>
</reference>
<accession>A0A7R8AP78</accession>
<evidence type="ECO:0000313" key="1">
    <source>
        <dbReference type="EMBL" id="BCS26156.1"/>
    </source>
</evidence>
<dbReference type="KEGG" id="apuu:APUU_50867A"/>
<sequence length="126" mass="14364">MLFSGTESAFLLSVTQAARLLRLLRLLPSARHQDAIEELTAYRYTRLPATTRSAWKSSVTVRDREVRSLSFLHGPDGPEIEDSGINQEHPSHFHEPLLLFLVSPAPHQVHLLSHRRLRIPPTRRTS</sequence>
<evidence type="ECO:0000313" key="2">
    <source>
        <dbReference type="Proteomes" id="UP000654913"/>
    </source>
</evidence>
<dbReference type="Proteomes" id="UP000654913">
    <property type="component" value="Chromosome 5"/>
</dbReference>
<reference evidence="1" key="1">
    <citation type="submission" date="2021-01" db="EMBL/GenBank/DDBJ databases">
        <authorList>
            <consortium name="Aspergillus puulaauensis MK2 genome sequencing consortium"/>
            <person name="Kazuki M."/>
            <person name="Futagami T."/>
        </authorList>
    </citation>
    <scope>NUCLEOTIDE SEQUENCE</scope>
    <source>
        <strain evidence="1">MK2</strain>
    </source>
</reference>